<dbReference type="GO" id="GO:0009404">
    <property type="term" value="P:toxin metabolic process"/>
    <property type="evidence" value="ECO:0007669"/>
    <property type="project" value="UniProtKB-UniRule"/>
</dbReference>
<dbReference type="EC" id="2.3.1.-" evidence="5"/>
<dbReference type="GO" id="GO:0031640">
    <property type="term" value="P:killing of cells of another organism"/>
    <property type="evidence" value="ECO:0007669"/>
    <property type="project" value="UniProtKB-KW"/>
</dbReference>
<keyword evidence="5" id="KW-0204">Cytolysis</keyword>
<dbReference type="PRINTS" id="PR01489">
    <property type="entry name" value="RTXTOXINC"/>
</dbReference>
<comment type="function">
    <text evidence="5">Involved in fatty acylation of protoxin at internal lysine residues, thereby converting it to the active toxin.</text>
</comment>
<dbReference type="GO" id="GO:0016746">
    <property type="term" value="F:acyltransferase activity"/>
    <property type="evidence" value="ECO:0007669"/>
    <property type="project" value="UniProtKB-UniRule"/>
</dbReference>
<comment type="caution">
    <text evidence="6">The sequence shown here is derived from an EMBL/GenBank/DDBJ whole genome shotgun (WGS) entry which is preliminary data.</text>
</comment>
<accession>A0A0A2XIN7</accession>
<protein>
    <recommendedName>
        <fullName evidence="5">RTX toxin-activating lysine-acyltransferase</fullName>
        <ecNumber evidence="5">2.3.1.-</ecNumber>
    </recommendedName>
</protein>
<evidence type="ECO:0000256" key="3">
    <source>
        <dbReference type="ARBA" id="ARBA00023315"/>
    </source>
</evidence>
<evidence type="ECO:0000256" key="5">
    <source>
        <dbReference type="RuleBase" id="RU368102"/>
    </source>
</evidence>
<dbReference type="Pfam" id="PF02794">
    <property type="entry name" value="HlyC"/>
    <property type="match status" value="1"/>
</dbReference>
<keyword evidence="5" id="KW-0808">Transferase</keyword>
<dbReference type="AlphaFoldDB" id="A0A0A2XIN7"/>
<keyword evidence="5" id="KW-0963">Cytoplasm</keyword>
<dbReference type="Proteomes" id="UP000030526">
    <property type="component" value="Unassembled WGS sequence"/>
</dbReference>
<evidence type="ECO:0000256" key="4">
    <source>
        <dbReference type="ARBA" id="ARBA00048621"/>
    </source>
</evidence>
<keyword evidence="3 5" id="KW-0012">Acyltransferase</keyword>
<dbReference type="InterPro" id="IPR003996">
    <property type="entry name" value="RTX_toxin-activating_protC_bac"/>
</dbReference>
<gene>
    <name evidence="6" type="ORF">JP32_05580</name>
</gene>
<dbReference type="EMBL" id="JPXS01000025">
    <property type="protein sequence ID" value="KGQ32176.1"/>
    <property type="molecule type" value="Genomic_DNA"/>
</dbReference>
<name>A0A0A2XIN7_9PAST</name>
<comment type="subcellular location">
    <subcellularLocation>
        <location evidence="1 5">Cytoplasm</location>
    </subcellularLocation>
</comment>
<reference evidence="6 7" key="1">
    <citation type="submission" date="2014-08" db="EMBL/GenBank/DDBJ databases">
        <title>Chaperone-usher fimbriae in a diverse selection of Gallibacterium genomes.</title>
        <authorList>
            <person name="Kudirkiene E."/>
            <person name="Bager R.J."/>
            <person name="Johnson T.J."/>
            <person name="Bojesen A.M."/>
        </authorList>
    </citation>
    <scope>NUCLEOTIDE SEQUENCE [LARGE SCALE GENOMIC DNA]</scope>
    <source>
        <strain evidence="6 7">20558/3kl.</strain>
    </source>
</reference>
<evidence type="ECO:0000313" key="7">
    <source>
        <dbReference type="Proteomes" id="UP000030526"/>
    </source>
</evidence>
<sequence length="163" mass="19170">MDNFSTLGKVMWLWSHSALHRRWPIESAIHYIIPAIEKAQCRLLVNEEGMPIGYASWAWLSAEAEKRYILDPNSLRYQDWQSGERLWFIDFIAPFSFRDTIKLRRLMGKIHGNSYLARSIRLRKNNKAEVFEHMGGSVDVNESRRMKEAFYQEIKASFIKGNS</sequence>
<comment type="catalytic activity">
    <reaction evidence="4">
        <text>a fatty acyl-[ACP] + L-lysyl-[protein] = N(6)-(fatty acyl)-L-lysyl-[protein] + holo-[ACP] + H(+)</text>
        <dbReference type="Rhea" id="RHEA:70667"/>
        <dbReference type="Rhea" id="RHEA-COMP:9685"/>
        <dbReference type="Rhea" id="RHEA-COMP:9752"/>
        <dbReference type="Rhea" id="RHEA-COMP:14125"/>
        <dbReference type="Rhea" id="RHEA-COMP:17946"/>
        <dbReference type="ChEBI" id="CHEBI:15378"/>
        <dbReference type="ChEBI" id="CHEBI:29969"/>
        <dbReference type="ChEBI" id="CHEBI:64479"/>
        <dbReference type="ChEBI" id="CHEBI:138651"/>
        <dbReference type="ChEBI" id="CHEBI:189854"/>
    </reaction>
    <physiologicalReaction direction="left-to-right" evidence="4">
        <dbReference type="Rhea" id="RHEA:70668"/>
    </physiologicalReaction>
</comment>
<evidence type="ECO:0000256" key="2">
    <source>
        <dbReference type="ARBA" id="ARBA00005686"/>
    </source>
</evidence>
<evidence type="ECO:0000256" key="1">
    <source>
        <dbReference type="ARBA" id="ARBA00004496"/>
    </source>
</evidence>
<proteinExistence type="inferred from homology"/>
<evidence type="ECO:0000313" key="6">
    <source>
        <dbReference type="EMBL" id="KGQ32176.1"/>
    </source>
</evidence>
<dbReference type="GO" id="GO:0005737">
    <property type="term" value="C:cytoplasm"/>
    <property type="evidence" value="ECO:0007669"/>
    <property type="project" value="UniProtKB-SubCell"/>
</dbReference>
<comment type="similarity">
    <text evidence="2 5">Belongs to the RTX toxin acyltransferase family.</text>
</comment>
<organism evidence="6 7">
    <name type="scientific">Gallibacterium anatis</name>
    <dbReference type="NCBI Taxonomy" id="750"/>
    <lineage>
        <taxon>Bacteria</taxon>
        <taxon>Pseudomonadati</taxon>
        <taxon>Pseudomonadota</taxon>
        <taxon>Gammaproteobacteria</taxon>
        <taxon>Pasteurellales</taxon>
        <taxon>Pasteurellaceae</taxon>
        <taxon>Gallibacterium</taxon>
    </lineage>
</organism>